<keyword evidence="6 9" id="KW-1133">Transmembrane helix</keyword>
<keyword evidence="9" id="KW-0520">NAD</keyword>
<evidence type="ECO:0000256" key="4">
    <source>
        <dbReference type="ARBA" id="ARBA00022448"/>
    </source>
</evidence>
<keyword evidence="7 9" id="KW-0472">Membrane</keyword>
<keyword evidence="4 9" id="KW-0813">Transport</keyword>
<dbReference type="Pfam" id="PF00507">
    <property type="entry name" value="Oxidored_q4"/>
    <property type="match status" value="1"/>
</dbReference>
<evidence type="ECO:0000256" key="9">
    <source>
        <dbReference type="RuleBase" id="RU003640"/>
    </source>
</evidence>
<dbReference type="EC" id="7.1.1.2" evidence="9"/>
<dbReference type="PANTHER" id="PTHR11058">
    <property type="entry name" value="NADH-UBIQUINONE OXIDOREDUCTASE CHAIN 3"/>
    <property type="match status" value="1"/>
</dbReference>
<dbReference type="PANTHER" id="PTHR11058:SF9">
    <property type="entry name" value="NADH-UBIQUINONE OXIDOREDUCTASE CHAIN 3"/>
    <property type="match status" value="1"/>
</dbReference>
<dbReference type="InterPro" id="IPR000440">
    <property type="entry name" value="NADH_UbQ/plastoQ_OxRdtase_su3"/>
</dbReference>
<accession>A0A3S8V171</accession>
<dbReference type="GO" id="GO:0030964">
    <property type="term" value="C:NADH dehydrogenase complex"/>
    <property type="evidence" value="ECO:0007669"/>
    <property type="project" value="TreeGrafter"/>
</dbReference>
<comment type="catalytic activity">
    <reaction evidence="8 9">
        <text>a ubiquinone + NADH + 5 H(+)(in) = a ubiquinol + NAD(+) + 4 H(+)(out)</text>
        <dbReference type="Rhea" id="RHEA:29091"/>
        <dbReference type="Rhea" id="RHEA-COMP:9565"/>
        <dbReference type="Rhea" id="RHEA-COMP:9566"/>
        <dbReference type="ChEBI" id="CHEBI:15378"/>
        <dbReference type="ChEBI" id="CHEBI:16389"/>
        <dbReference type="ChEBI" id="CHEBI:17976"/>
        <dbReference type="ChEBI" id="CHEBI:57540"/>
        <dbReference type="ChEBI" id="CHEBI:57945"/>
        <dbReference type="EC" id="7.1.1.2"/>
    </reaction>
</comment>
<proteinExistence type="inferred from homology"/>
<keyword evidence="9 10" id="KW-0496">Mitochondrion</keyword>
<sequence length="115" mass="14048">MFFMLNTMFFLFFLINLMLILNLMIMKKVNLSREKLTPIECGFNMMSYFNLPFSIQFYFISILFIIFDIEIILLIPMIQKNLSIIINKLMIFLFVILILILGFYLEWWNNMINWF</sequence>
<feature type="transmembrane region" description="Helical" evidence="9">
    <location>
        <begin position="85"/>
        <end position="105"/>
    </location>
</feature>
<dbReference type="Gene3D" id="1.20.58.1610">
    <property type="entry name" value="NADH:ubiquinone/plastoquinone oxidoreductase, chain 3"/>
    <property type="match status" value="1"/>
</dbReference>
<dbReference type="GO" id="GO:0008137">
    <property type="term" value="F:NADH dehydrogenase (ubiquinone) activity"/>
    <property type="evidence" value="ECO:0007669"/>
    <property type="project" value="UniProtKB-UniRule"/>
</dbReference>
<feature type="transmembrane region" description="Helical" evidence="9">
    <location>
        <begin position="55"/>
        <end position="78"/>
    </location>
</feature>
<dbReference type="AlphaFoldDB" id="A0A3S8V171"/>
<reference evidence="10" key="1">
    <citation type="journal article" date="2018" name="Mol. Phylogenet. Evol.">
        <title>Mitochondrial phylogenomics of the Hymenoptera.</title>
        <authorList>
            <person name="Tang P."/>
            <person name="Zhu J.C."/>
            <person name="Zheng B.Y."/>
            <person name="Wei S.J."/>
            <person name="Sharkey M."/>
            <person name="Chen X.X."/>
            <person name="Vogler A.P."/>
        </authorList>
    </citation>
    <scope>NUCLEOTIDE SEQUENCE</scope>
</reference>
<geneLocation type="mitochondrion" evidence="10"/>
<protein>
    <recommendedName>
        <fullName evidence="3 9">NADH-ubiquinone oxidoreductase chain 3</fullName>
        <ecNumber evidence="9">7.1.1.2</ecNumber>
    </recommendedName>
</protein>
<comment type="function">
    <text evidence="9">Core subunit of the mitochondrial membrane respiratory chain NADH dehydrogenase (Complex I) which catalyzes electron transfer from NADH through the respiratory chain, using ubiquinone as an electron acceptor. Essential for the catalytic activity of complex I.</text>
</comment>
<organism evidence="10">
    <name type="scientific">Scelio sp. ZJUH_2016028</name>
    <dbReference type="NCBI Taxonomy" id="2496283"/>
    <lineage>
        <taxon>Eukaryota</taxon>
        <taxon>Metazoa</taxon>
        <taxon>Ecdysozoa</taxon>
        <taxon>Arthropoda</taxon>
        <taxon>Hexapoda</taxon>
        <taxon>Insecta</taxon>
        <taxon>Pterygota</taxon>
        <taxon>Neoptera</taxon>
        <taxon>Endopterygota</taxon>
        <taxon>Hymenoptera</taxon>
        <taxon>Apocrita</taxon>
        <taxon>Proctotrupomorpha</taxon>
        <taxon>Platygastroidea</taxon>
        <taxon>Scelionidae</taxon>
        <taxon>Scelioninae</taxon>
        <taxon>Scelio</taxon>
    </lineage>
</organism>
<evidence type="ECO:0000256" key="1">
    <source>
        <dbReference type="ARBA" id="ARBA00004370"/>
    </source>
</evidence>
<evidence type="ECO:0000256" key="6">
    <source>
        <dbReference type="ARBA" id="ARBA00022989"/>
    </source>
</evidence>
<keyword evidence="5 9" id="KW-0812">Transmembrane</keyword>
<keyword evidence="9" id="KW-0679">Respiratory chain</keyword>
<name>A0A3S8V171_9HYME</name>
<keyword evidence="9" id="KW-0249">Electron transport</keyword>
<feature type="transmembrane region" description="Helical" evidence="9">
    <location>
        <begin position="7"/>
        <end position="26"/>
    </location>
</feature>
<evidence type="ECO:0000313" key="10">
    <source>
        <dbReference type="EMBL" id="AZL93418.1"/>
    </source>
</evidence>
<comment type="similarity">
    <text evidence="2 9">Belongs to the complex I subunit 3 family.</text>
</comment>
<keyword evidence="9" id="KW-1278">Translocase</keyword>
<evidence type="ECO:0000256" key="8">
    <source>
        <dbReference type="ARBA" id="ARBA00049551"/>
    </source>
</evidence>
<evidence type="ECO:0000256" key="5">
    <source>
        <dbReference type="ARBA" id="ARBA00022692"/>
    </source>
</evidence>
<evidence type="ECO:0000256" key="3">
    <source>
        <dbReference type="ARBA" id="ARBA00021007"/>
    </source>
</evidence>
<dbReference type="InterPro" id="IPR038430">
    <property type="entry name" value="NDAH_ubi_oxred_su3_sf"/>
</dbReference>
<keyword evidence="9" id="KW-0830">Ubiquinone</keyword>
<evidence type="ECO:0000256" key="2">
    <source>
        <dbReference type="ARBA" id="ARBA00008472"/>
    </source>
</evidence>
<gene>
    <name evidence="10" type="primary">nad3</name>
</gene>
<dbReference type="EMBL" id="MG923509">
    <property type="protein sequence ID" value="AZL93418.1"/>
    <property type="molecule type" value="Genomic_DNA"/>
</dbReference>
<evidence type="ECO:0000256" key="7">
    <source>
        <dbReference type="ARBA" id="ARBA00023136"/>
    </source>
</evidence>
<dbReference type="GO" id="GO:0031966">
    <property type="term" value="C:mitochondrial membrane"/>
    <property type="evidence" value="ECO:0007669"/>
    <property type="project" value="UniProtKB-SubCell"/>
</dbReference>
<comment type="subcellular location">
    <subcellularLocation>
        <location evidence="1">Membrane</location>
    </subcellularLocation>
    <subcellularLocation>
        <location evidence="9">Mitochondrion membrane</location>
        <topology evidence="9">Multi-pass membrane protein</topology>
    </subcellularLocation>
</comment>